<evidence type="ECO:0000313" key="3">
    <source>
        <dbReference type="Proteomes" id="UP000236290"/>
    </source>
</evidence>
<gene>
    <name evidence="2" type="ORF">THARTR1_07774</name>
</gene>
<proteinExistence type="predicted"/>
<sequence length="76" mass="8332">MAITRSALEQVKQAVRSRAPGTKLRDAEDDGGRWSLEPDVDLLAIFKSATATVAVIAEMQAMPPQKGKQAWYVKCE</sequence>
<feature type="region of interest" description="Disordered" evidence="1">
    <location>
        <begin position="1"/>
        <end position="32"/>
    </location>
</feature>
<dbReference type="AlphaFoldDB" id="A0A2K0U1L4"/>
<feature type="compositionally biased region" description="Basic and acidic residues" evidence="1">
    <location>
        <begin position="23"/>
        <end position="32"/>
    </location>
</feature>
<protein>
    <submittedName>
        <fullName evidence="2">Uncharacterized protein</fullName>
    </submittedName>
</protein>
<comment type="caution">
    <text evidence="2">The sequence shown here is derived from an EMBL/GenBank/DDBJ whole genome shotgun (WGS) entry which is preliminary data.</text>
</comment>
<reference evidence="2 3" key="1">
    <citation type="submission" date="2017-02" db="EMBL/GenBank/DDBJ databases">
        <title>Genomes of Trichoderma spp. with biocontrol activity.</title>
        <authorList>
            <person name="Gardiner D."/>
            <person name="Kazan K."/>
            <person name="Vos C."/>
            <person name="Harvey P."/>
        </authorList>
    </citation>
    <scope>NUCLEOTIDE SEQUENCE [LARGE SCALE GENOMIC DNA]</scope>
    <source>
        <strain evidence="2 3">Tr1</strain>
    </source>
</reference>
<accession>A0A2K0U1L4</accession>
<evidence type="ECO:0000256" key="1">
    <source>
        <dbReference type="SAM" id="MobiDB-lite"/>
    </source>
</evidence>
<dbReference type="EMBL" id="MTYI01000121">
    <property type="protein sequence ID" value="PNP51657.1"/>
    <property type="molecule type" value="Genomic_DNA"/>
</dbReference>
<dbReference type="Proteomes" id="UP000236290">
    <property type="component" value="Unassembled WGS sequence"/>
</dbReference>
<name>A0A2K0U1L4_TRIHA</name>
<evidence type="ECO:0000313" key="2">
    <source>
        <dbReference type="EMBL" id="PNP51657.1"/>
    </source>
</evidence>
<organism evidence="2 3">
    <name type="scientific">Trichoderma harzianum</name>
    <name type="common">Hypocrea lixii</name>
    <dbReference type="NCBI Taxonomy" id="5544"/>
    <lineage>
        <taxon>Eukaryota</taxon>
        <taxon>Fungi</taxon>
        <taxon>Dikarya</taxon>
        <taxon>Ascomycota</taxon>
        <taxon>Pezizomycotina</taxon>
        <taxon>Sordariomycetes</taxon>
        <taxon>Hypocreomycetidae</taxon>
        <taxon>Hypocreales</taxon>
        <taxon>Hypocreaceae</taxon>
        <taxon>Trichoderma</taxon>
    </lineage>
</organism>